<dbReference type="InterPro" id="IPR050173">
    <property type="entry name" value="ABC_transporter_C-like"/>
</dbReference>
<feature type="domain" description="ABC transporter" evidence="11">
    <location>
        <begin position="623"/>
        <end position="849"/>
    </location>
</feature>
<dbReference type="InterPro" id="IPR017871">
    <property type="entry name" value="ABC_transporter-like_CS"/>
</dbReference>
<proteinExistence type="predicted"/>
<keyword evidence="3 10" id="KW-0812">Transmembrane</keyword>
<feature type="domain" description="ABC transmembrane type-1" evidence="12">
    <location>
        <begin position="906"/>
        <end position="1157"/>
    </location>
</feature>
<dbReference type="PROSITE" id="PS50929">
    <property type="entry name" value="ABC_TM1F"/>
    <property type="match status" value="2"/>
</dbReference>
<evidence type="ECO:0000313" key="13">
    <source>
        <dbReference type="EMBL" id="MAA16784.1"/>
    </source>
</evidence>
<evidence type="ECO:0000256" key="2">
    <source>
        <dbReference type="ARBA" id="ARBA00022448"/>
    </source>
</evidence>
<dbReference type="PROSITE" id="PS50893">
    <property type="entry name" value="ABC_TRANSPORTER_2"/>
    <property type="match status" value="2"/>
</dbReference>
<dbReference type="InterPro" id="IPR003439">
    <property type="entry name" value="ABC_transporter-like_ATP-bd"/>
</dbReference>
<evidence type="ECO:0000256" key="4">
    <source>
        <dbReference type="ARBA" id="ARBA00022737"/>
    </source>
</evidence>
<dbReference type="SUPFAM" id="SSF90123">
    <property type="entry name" value="ABC transporter transmembrane region"/>
    <property type="match status" value="2"/>
</dbReference>
<dbReference type="PANTHER" id="PTHR24223">
    <property type="entry name" value="ATP-BINDING CASSETTE SUB-FAMILY C"/>
    <property type="match status" value="1"/>
</dbReference>
<feature type="transmembrane region" description="Helical" evidence="10">
    <location>
        <begin position="91"/>
        <end position="112"/>
    </location>
</feature>
<dbReference type="Gene3D" id="1.20.1560.10">
    <property type="entry name" value="ABC transporter type 1, transmembrane domain"/>
    <property type="match status" value="2"/>
</dbReference>
<feature type="transmembrane region" description="Helical" evidence="10">
    <location>
        <begin position="1182"/>
        <end position="1201"/>
    </location>
</feature>
<dbReference type="GO" id="GO:0140359">
    <property type="term" value="F:ABC-type transporter activity"/>
    <property type="evidence" value="ECO:0007669"/>
    <property type="project" value="InterPro"/>
</dbReference>
<evidence type="ECO:0000256" key="7">
    <source>
        <dbReference type="ARBA" id="ARBA00022989"/>
    </source>
</evidence>
<feature type="transmembrane region" description="Helical" evidence="10">
    <location>
        <begin position="442"/>
        <end position="464"/>
    </location>
</feature>
<keyword evidence="2" id="KW-0813">Transport</keyword>
<feature type="transmembrane region" description="Helical" evidence="10">
    <location>
        <begin position="344"/>
        <end position="368"/>
    </location>
</feature>
<keyword evidence="6" id="KW-0067">ATP-binding</keyword>
<feature type="transmembrane region" description="Helical" evidence="10">
    <location>
        <begin position="526"/>
        <end position="547"/>
    </location>
</feature>
<dbReference type="Pfam" id="PF00005">
    <property type="entry name" value="ABC_tran"/>
    <property type="match status" value="2"/>
</dbReference>
<dbReference type="Gene3D" id="3.40.50.300">
    <property type="entry name" value="P-loop containing nucleotide triphosphate hydrolases"/>
    <property type="match status" value="2"/>
</dbReference>
<keyword evidence="4" id="KW-0677">Repeat</keyword>
<feature type="transmembrane region" description="Helical" evidence="10">
    <location>
        <begin position="1141"/>
        <end position="1161"/>
    </location>
</feature>
<organism evidence="13">
    <name type="scientific">Rhipicephalus zambeziensis</name>
    <dbReference type="NCBI Taxonomy" id="60191"/>
    <lineage>
        <taxon>Eukaryota</taxon>
        <taxon>Metazoa</taxon>
        <taxon>Ecdysozoa</taxon>
        <taxon>Arthropoda</taxon>
        <taxon>Chelicerata</taxon>
        <taxon>Arachnida</taxon>
        <taxon>Acari</taxon>
        <taxon>Parasitiformes</taxon>
        <taxon>Ixodida</taxon>
        <taxon>Ixodoidea</taxon>
        <taxon>Ixodidae</taxon>
        <taxon>Rhipicephalinae</taxon>
        <taxon>Rhipicephalus</taxon>
        <taxon>Rhipicephalus</taxon>
    </lineage>
</organism>
<feature type="transmembrane region" description="Helical" evidence="10">
    <location>
        <begin position="124"/>
        <end position="144"/>
    </location>
</feature>
<evidence type="ECO:0000256" key="3">
    <source>
        <dbReference type="ARBA" id="ARBA00022692"/>
    </source>
</evidence>
<dbReference type="FunFam" id="3.40.50.300:FF:002576">
    <property type="entry name" value="ABC transporter, putative"/>
    <property type="match status" value="1"/>
</dbReference>
<feature type="transmembrane region" description="Helical" evidence="10">
    <location>
        <begin position="294"/>
        <end position="324"/>
    </location>
</feature>
<feature type="transmembrane region" description="Helical" evidence="10">
    <location>
        <begin position="905"/>
        <end position="925"/>
    </location>
</feature>
<dbReference type="InterPro" id="IPR003593">
    <property type="entry name" value="AAA+_ATPase"/>
</dbReference>
<evidence type="ECO:0000256" key="9">
    <source>
        <dbReference type="SAM" id="MobiDB-lite"/>
    </source>
</evidence>
<feature type="compositionally biased region" description="Basic and acidic residues" evidence="9">
    <location>
        <begin position="850"/>
        <end position="869"/>
    </location>
</feature>
<evidence type="ECO:0000256" key="1">
    <source>
        <dbReference type="ARBA" id="ARBA00004128"/>
    </source>
</evidence>
<dbReference type="GO" id="GO:0005774">
    <property type="term" value="C:vacuolar membrane"/>
    <property type="evidence" value="ECO:0007669"/>
    <property type="project" value="UniProtKB-SubCell"/>
</dbReference>
<dbReference type="SMART" id="SM00382">
    <property type="entry name" value="AAA"/>
    <property type="match status" value="2"/>
</dbReference>
<keyword evidence="8 10" id="KW-0472">Membrane</keyword>
<dbReference type="GO" id="GO:0005524">
    <property type="term" value="F:ATP binding"/>
    <property type="evidence" value="ECO:0007669"/>
    <property type="project" value="UniProtKB-KW"/>
</dbReference>
<feature type="region of interest" description="Disordered" evidence="9">
    <location>
        <begin position="850"/>
        <end position="882"/>
    </location>
</feature>
<dbReference type="SUPFAM" id="SSF52540">
    <property type="entry name" value="P-loop containing nucleoside triphosphate hydrolases"/>
    <property type="match status" value="2"/>
</dbReference>
<evidence type="ECO:0000259" key="12">
    <source>
        <dbReference type="PROSITE" id="PS50929"/>
    </source>
</evidence>
<dbReference type="CDD" id="cd03250">
    <property type="entry name" value="ABCC_MRP_domain1"/>
    <property type="match status" value="1"/>
</dbReference>
<dbReference type="InterPro" id="IPR011527">
    <property type="entry name" value="ABC1_TM_dom"/>
</dbReference>
<evidence type="ECO:0000259" key="11">
    <source>
        <dbReference type="PROSITE" id="PS50893"/>
    </source>
</evidence>
<feature type="domain" description="ABC transporter" evidence="11">
    <location>
        <begin position="1241"/>
        <end position="1476"/>
    </location>
</feature>
<name>A0A224YS31_9ACAR</name>
<dbReference type="FunFam" id="3.40.50.300:FF:000163">
    <property type="entry name" value="Multidrug resistance-associated protein member 4"/>
    <property type="match status" value="1"/>
</dbReference>
<dbReference type="EMBL" id="GFPF01005638">
    <property type="protein sequence ID" value="MAA16784.1"/>
    <property type="molecule type" value="Transcribed_RNA"/>
</dbReference>
<feature type="transmembrane region" description="Helical" evidence="10">
    <location>
        <begin position="955"/>
        <end position="978"/>
    </location>
</feature>
<feature type="transmembrane region" description="Helical" evidence="10">
    <location>
        <begin position="12"/>
        <end position="33"/>
    </location>
</feature>
<dbReference type="InterPro" id="IPR027417">
    <property type="entry name" value="P-loop_NTPase"/>
</dbReference>
<accession>A0A224YS31</accession>
<reference evidence="13" key="1">
    <citation type="journal article" date="2017" name="Parasit. Vectors">
        <title>Sialotranscriptomics of Rhipicephalus zambeziensis reveals intricate expression profiles of secretory proteins and suggests tight temporal transcriptional regulation during blood-feeding.</title>
        <authorList>
            <person name="de Castro M.H."/>
            <person name="de Klerk D."/>
            <person name="Pienaar R."/>
            <person name="Rees D.J.G."/>
            <person name="Mans B.J."/>
        </authorList>
    </citation>
    <scope>NUCLEOTIDE SEQUENCE</scope>
    <source>
        <tissue evidence="13">Salivary glands</tissue>
    </source>
</reference>
<protein>
    <submittedName>
        <fullName evidence="13">ABC transporter</fullName>
    </submittedName>
</protein>
<feature type="transmembrane region" description="Helical" evidence="10">
    <location>
        <begin position="1054"/>
        <end position="1074"/>
    </location>
</feature>
<evidence type="ECO:0000256" key="5">
    <source>
        <dbReference type="ARBA" id="ARBA00022741"/>
    </source>
</evidence>
<keyword evidence="5" id="KW-0547">Nucleotide-binding</keyword>
<feature type="domain" description="ABC transmembrane type-1" evidence="12">
    <location>
        <begin position="344"/>
        <end position="543"/>
    </location>
</feature>
<evidence type="ECO:0000256" key="6">
    <source>
        <dbReference type="ARBA" id="ARBA00022840"/>
    </source>
</evidence>
<evidence type="ECO:0000256" key="10">
    <source>
        <dbReference type="SAM" id="Phobius"/>
    </source>
</evidence>
<dbReference type="PROSITE" id="PS00211">
    <property type="entry name" value="ABC_TRANSPORTER_1"/>
    <property type="match status" value="2"/>
</dbReference>
<evidence type="ECO:0000256" key="8">
    <source>
        <dbReference type="ARBA" id="ARBA00023136"/>
    </source>
</evidence>
<dbReference type="InterPro" id="IPR036640">
    <property type="entry name" value="ABC1_TM_sf"/>
</dbReference>
<dbReference type="CDD" id="cd03244">
    <property type="entry name" value="ABCC_MRP_domain2"/>
    <property type="match status" value="1"/>
</dbReference>
<comment type="subcellular location">
    <subcellularLocation>
        <location evidence="1">Vacuole membrane</location>
        <topology evidence="1">Multi-pass membrane protein</topology>
    </subcellularLocation>
</comment>
<feature type="transmembrane region" description="Helical" evidence="10">
    <location>
        <begin position="559"/>
        <end position="581"/>
    </location>
</feature>
<dbReference type="GO" id="GO:0016887">
    <property type="term" value="F:ATP hydrolysis activity"/>
    <property type="evidence" value="ECO:0007669"/>
    <property type="project" value="InterPro"/>
</dbReference>
<keyword evidence="7 10" id="KW-1133">Transmembrane helix</keyword>
<feature type="transmembrane region" description="Helical" evidence="10">
    <location>
        <begin position="164"/>
        <end position="184"/>
    </location>
</feature>
<sequence>METVSEVASTDLPSVVAAQGLTCFSLGAAVLLARQQVRHNNYPSAPGGPRFTLLDVAQTILALCSAVLAFLKGIYVMEGKWSLEFLNTSTLRLATSAFAMAATVITLLLVFLGRLRRSLPPSGLCCALYGALTVAAVVDMVRFLERIHNAEDIHITDVELQRPVIVVSVLLTFTTIGNFVIAGLQDTVFAKSAGVKIPCGPKNEDDMSPFGKIYVAALFPGNHYLKKRLFLNGTANYTNRKQEKESLFREQIRGTKDMDSAFPELRRGMRCKDLVTYLNTCITRGKKDVIRRRVFIKSMIGVLWVDVVRVTVCTLAYFGCLFARVPALELLMASSTRGDMTAAAILLVAVSAAEYLVSVYHMDIIIVFGCRMRAMMQGAIFNKAVHMPATMRNTYPTGAVVSLLAVDCGTLALSTMVFPMPLGGLITLPVVLWLLAERAGTYPTLCCLAWMIVVFVMPFCAFKFQKKFWQRQMKAREERIKSLSDLFASIRTVKMYAWEEALQETVQRLRNVELSWLFRANLLDGVLDSVYTASTSVLTIILFSAMYFFEPGIHLTPELSFSCIYLLSVTELTLCSTALLFRNGRQVALGLGRISEFCTEMDQEEHKEKASYEIYRKAGHVNLRKCGFSWSSPKEENKQEHLKAVNLDVRPGSLVGVVGFVGSGKSSLLSGILGEMPCTVGRVVCTGRIAYVPQLAHVHNMTVRDNILYGQPMDFDFYDEVIGCCRLIDDLNRLPAGDLTEIGEKGGNLSGGQKQRISLARAVYSRSDVYLLDDPLSALDPVVGNSIFQTVIGNTGLLGNKTRIMVCNQGSYLRYMDKLVLVHGESIRVYTNVDDLLADPDAPETLRDTARAEAMHSCETEGAETKGGQENESAGRVTEKEQQGSNKSAFNILCALVRLSGWQAMLALVVFAASATLLTLQQLWIKVWTDVSSAHDEETTEHNDDSALEAHRTSWVGVLVGLCVFDVACRVVGGLLLAGSSRCLSRRLHSAMLQHVLGSSVSLFDSSPRGRILNRFSADMDFVDSRTFLSGKQSVQSVLFTAAKVVVIATQSPNVLLVGAVTVLIVFFGLRLSVSASYKARFFESVVLSRLLAHVTETLECLSSLRAYGVVRRTCDRFCRLADGNTRGYSAFCDTYKFTRFITATCGFVVVLATLLLNVVFVDKWDSSRIGLAMSSASSVPLAMMYLCVLLFNMLQMVVSFERCLEYSELPTEPDVADDVTEEKKEALLRSLSDWPSDGAIEFKDYSASYRPGILPNVLSNVTFTVLPMEKVGVVGRTGAGKSSLVLALLRVLKPSEGRILIDGVDIADVPLRKLRSSITVIPQDPSLLRGTLRHNLDPTNSYSDEQIWKVLGQVHLVNMVSSHSKRLLLETGDGGSNLSVGQRQLVCLARALLRNSRLLLLDEATSQMDGDTDSLIQKTLRESFAKCTLFTIAHRLHTVLDYDKILVMEDGRVREFGAVSALLDDPGSAFHAMAFEAGVLSGEDMSSTSTTAL</sequence>
<dbReference type="PANTHER" id="PTHR24223:SF443">
    <property type="entry name" value="MULTIDRUG-RESISTANCE LIKE PROTEIN 1, ISOFORM I"/>
    <property type="match status" value="1"/>
</dbReference>
<feature type="transmembrane region" description="Helical" evidence="10">
    <location>
        <begin position="53"/>
        <end position="71"/>
    </location>
</feature>
<dbReference type="Pfam" id="PF00664">
    <property type="entry name" value="ABC_membrane"/>
    <property type="match status" value="2"/>
</dbReference>